<dbReference type="PANTHER" id="PTHR18921">
    <property type="entry name" value="MYOSIN HEAVY CHAIN - RELATED"/>
    <property type="match status" value="1"/>
</dbReference>
<sequence>MSSWLNFNDSFNNIKGQITNLAKDVLAVDEENEHSEKTYEEINRICQQQELQIQELLSVIEANKLKVNNGESSQSNAFGDTWNWQEQVLIPPKPESSQNDDTKTVENLKKLVEQLKTEKNELETALEQLDSDNQQNISEIMSIKDKLQEENNEVKEKCEQLQQMNKKFNIKEANFKKSFEELKSKYDALKQKQPSTPNETSNQSTIIEENRKLKHDIEECQKELTFVKSANLTLQKVLEDLKNADEDSVTILQNENKLLYAELQKSKQAITEFERKNIEDTENCAKLADILDSYEKQVSALKEELSTLHSQQDNIAGYDQLIKELKAANNQSLEDIEKLSVKYESLSKQYKELTEENQGVHKKYVNIVTENVKRYLEGEKTSDSNTEEDNELSEFKKQVENILDMLLDFKTKIESLEKEVFELNQDKNKILSEKNHEIEKLIQNSEELSQEVISKSRIVKEYENECSELEKNNELLIKELDAHKNNSGLQTITETNEENVIMLESEVEDANKRINYLEGVIDDYEKHKTFHEDDSIPLETQLDISKIRIEELEKIILDMENEKDSQNQKLEVDTTNKSHDFQDLLGKYDQLLIDSESYKHDLKVAEGDLKSSSLEIENLNHDLDKLKSDLENSEYQSSELNINMEGLKDELELAKMEIERILKEKQLLMQRQNENDCNTEDIRTELNFVREQLLLEEDQRRKGESEIRMLKEKLQACKISETQLKLQCDALSKELVVANEGKNNLNTSAMRIKELEGNCLEMKKKNEELVEDLNNMRVAKDAELVDLKLSVEELEKKLSTIENKNDVIKETIIPVQSTNSGEQLKAALEGKIYLENDMKDLQTKLTELVSNHEKLQQAFATKEKEIEQMNASRNELIAMVKTKDQESVTYYNEIQRLMQMLQLESEKSTNLEMQQQNLVRSEEFNKLKEEHEKLTDQNGFLKQKCEVLAENLLQEQSKVQTVLSEKSSTSEREQSLLKELDRLKTHLIEVEETLTQELVEAERKNAELLSKVKDIEEKEKNSSTMYTSISIRANQQVEVLQKQVQSLTSQREELRRKMSDAEDENNKKGAALANLQFVLEQFRKDKEKDVHQETERIRRQIAVEKSVQEELKREIHNIKQQLEESKQGLQAAARLSEQLELSKRLTVTLKEEVTQLQSKLDKSEEKVRNIASQTDGKVEKSLVKNLIIGYVSSNPTMNKDQSQILKIIATVLDFNQQDHDKLSSSKAQNASWLGSLLSPQNNQNLTQESLSQAFVKFLENESKPRVVPSLLSEPSTTKNGNKTTSTTSQQSPIVLSEIMLPTFADFAQNRNSSSILKDVLKDSTNSS</sequence>
<dbReference type="GO" id="GO:0005794">
    <property type="term" value="C:Golgi apparatus"/>
    <property type="evidence" value="ECO:0007669"/>
    <property type="project" value="UniProtKB-SubCell"/>
</dbReference>
<dbReference type="OrthoDB" id="425925at2759"/>
<dbReference type="GO" id="GO:0006888">
    <property type="term" value="P:endoplasmic reticulum to Golgi vesicle-mediated transport"/>
    <property type="evidence" value="ECO:0007669"/>
    <property type="project" value="TreeGrafter"/>
</dbReference>
<evidence type="ECO:0000256" key="1">
    <source>
        <dbReference type="ARBA" id="ARBA00004555"/>
    </source>
</evidence>
<organism evidence="7 8">
    <name type="scientific">Brassicogethes aeneus</name>
    <name type="common">Rape pollen beetle</name>
    <name type="synonym">Meligethes aeneus</name>
    <dbReference type="NCBI Taxonomy" id="1431903"/>
    <lineage>
        <taxon>Eukaryota</taxon>
        <taxon>Metazoa</taxon>
        <taxon>Ecdysozoa</taxon>
        <taxon>Arthropoda</taxon>
        <taxon>Hexapoda</taxon>
        <taxon>Insecta</taxon>
        <taxon>Pterygota</taxon>
        <taxon>Neoptera</taxon>
        <taxon>Endopterygota</taxon>
        <taxon>Coleoptera</taxon>
        <taxon>Polyphaga</taxon>
        <taxon>Cucujiformia</taxon>
        <taxon>Nitidulidae</taxon>
        <taxon>Meligethinae</taxon>
        <taxon>Brassicogethes</taxon>
    </lineage>
</organism>
<dbReference type="PROSITE" id="PS50913">
    <property type="entry name" value="GRIP"/>
    <property type="match status" value="1"/>
</dbReference>
<evidence type="ECO:0000256" key="4">
    <source>
        <dbReference type="SAM" id="Coils"/>
    </source>
</evidence>
<accession>A0A9P0FBJ9</accession>
<proteinExistence type="predicted"/>
<evidence type="ECO:0000313" key="7">
    <source>
        <dbReference type="EMBL" id="CAH0546155.1"/>
    </source>
</evidence>
<evidence type="ECO:0000256" key="5">
    <source>
        <dbReference type="SAM" id="MobiDB-lite"/>
    </source>
</evidence>
<dbReference type="GO" id="GO:0007030">
    <property type="term" value="P:Golgi organization"/>
    <property type="evidence" value="ECO:0007669"/>
    <property type="project" value="TreeGrafter"/>
</dbReference>
<feature type="coiled-coil region" evidence="4">
    <location>
        <begin position="838"/>
        <end position="872"/>
    </location>
</feature>
<protein>
    <recommendedName>
        <fullName evidence="6">GRIP domain-containing protein</fullName>
    </recommendedName>
</protein>
<feature type="region of interest" description="Disordered" evidence="5">
    <location>
        <begin position="1266"/>
        <end position="1290"/>
    </location>
</feature>
<dbReference type="PANTHER" id="PTHR18921:SF2">
    <property type="entry name" value="THYROID RECEPTOR-INTERACTING PROTEIN 11"/>
    <property type="match status" value="1"/>
</dbReference>
<dbReference type="Proteomes" id="UP001154078">
    <property type="component" value="Chromosome 1"/>
</dbReference>
<feature type="compositionally biased region" description="Low complexity" evidence="5">
    <location>
        <begin position="1275"/>
        <end position="1290"/>
    </location>
</feature>
<feature type="coiled-coil region" evidence="4">
    <location>
        <begin position="399"/>
        <end position="569"/>
    </location>
</feature>
<dbReference type="GO" id="GO:0031267">
    <property type="term" value="F:small GTPase binding"/>
    <property type="evidence" value="ECO:0007669"/>
    <property type="project" value="TreeGrafter"/>
</dbReference>
<keyword evidence="2" id="KW-0333">Golgi apparatus</keyword>
<feature type="coiled-coil region" evidence="4">
    <location>
        <begin position="752"/>
        <end position="811"/>
    </location>
</feature>
<name>A0A9P0FBJ9_BRAAE</name>
<evidence type="ECO:0000313" key="8">
    <source>
        <dbReference type="Proteomes" id="UP001154078"/>
    </source>
</evidence>
<evidence type="ECO:0000256" key="3">
    <source>
        <dbReference type="ARBA" id="ARBA00023054"/>
    </source>
</evidence>
<dbReference type="InterPro" id="IPR000237">
    <property type="entry name" value="GRIP_dom"/>
</dbReference>
<keyword evidence="8" id="KW-1185">Reference proteome</keyword>
<comment type="subcellular location">
    <subcellularLocation>
        <location evidence="1">Golgi apparatus</location>
    </subcellularLocation>
</comment>
<feature type="domain" description="GRIP" evidence="6">
    <location>
        <begin position="1173"/>
        <end position="1225"/>
    </location>
</feature>
<reference evidence="7" key="1">
    <citation type="submission" date="2021-12" db="EMBL/GenBank/DDBJ databases">
        <authorList>
            <person name="King R."/>
        </authorList>
    </citation>
    <scope>NUCLEOTIDE SEQUENCE</scope>
</reference>
<evidence type="ECO:0000256" key="2">
    <source>
        <dbReference type="ARBA" id="ARBA00023034"/>
    </source>
</evidence>
<feature type="coiled-coil region" evidence="4">
    <location>
        <begin position="1101"/>
        <end position="1173"/>
    </location>
</feature>
<feature type="coiled-coil region" evidence="4">
    <location>
        <begin position="973"/>
        <end position="1071"/>
    </location>
</feature>
<gene>
    <name evidence="7" type="ORF">MELIAE_LOCUS387</name>
</gene>
<feature type="coiled-coil region" evidence="4">
    <location>
        <begin position="98"/>
        <end position="363"/>
    </location>
</feature>
<dbReference type="EMBL" id="OV121132">
    <property type="protein sequence ID" value="CAH0546155.1"/>
    <property type="molecule type" value="Genomic_DNA"/>
</dbReference>
<dbReference type="SUPFAM" id="SSF57997">
    <property type="entry name" value="Tropomyosin"/>
    <property type="match status" value="1"/>
</dbReference>
<feature type="coiled-coil region" evidence="4">
    <location>
        <begin position="602"/>
        <end position="675"/>
    </location>
</feature>
<keyword evidence="3 4" id="KW-0175">Coiled coil</keyword>
<evidence type="ECO:0000259" key="6">
    <source>
        <dbReference type="PROSITE" id="PS50913"/>
    </source>
</evidence>